<dbReference type="GO" id="GO:0017040">
    <property type="term" value="F:N-acylsphingosine amidohydrolase activity"/>
    <property type="evidence" value="ECO:0007669"/>
    <property type="project" value="UniProtKB-EC"/>
</dbReference>
<dbReference type="STRING" id="6689.A0A3R7SL38"/>
<keyword evidence="14" id="KW-0458">Lysosome</keyword>
<comment type="pathway">
    <text evidence="4">Sphingolipid metabolism.</text>
</comment>
<dbReference type="OrthoDB" id="5273684at2759"/>
<keyword evidence="10" id="KW-0746">Sphingolipid metabolism</keyword>
<dbReference type="Proteomes" id="UP000283509">
    <property type="component" value="Unassembled WGS sequence"/>
</dbReference>
<dbReference type="GO" id="GO:0016020">
    <property type="term" value="C:membrane"/>
    <property type="evidence" value="ECO:0007669"/>
    <property type="project" value="GOC"/>
</dbReference>
<comment type="subcellular location">
    <subcellularLocation>
        <location evidence="1">Lysosome</location>
    </subcellularLocation>
    <subcellularLocation>
        <location evidence="2">Secreted</location>
    </subcellularLocation>
</comment>
<dbReference type="GO" id="GO:0006631">
    <property type="term" value="P:fatty acid metabolic process"/>
    <property type="evidence" value="ECO:0007669"/>
    <property type="project" value="InterPro"/>
</dbReference>
<comment type="similarity">
    <text evidence="5 16">Belongs to the acid ceramidase family.</text>
</comment>
<evidence type="ECO:0000256" key="3">
    <source>
        <dbReference type="ARBA" id="ARBA00004760"/>
    </source>
</evidence>
<evidence type="ECO:0000313" key="21">
    <source>
        <dbReference type="EMBL" id="ROT65399.1"/>
    </source>
</evidence>
<comment type="caution">
    <text evidence="21">The sequence shown here is derived from an EMBL/GenBank/DDBJ whole genome shotgun (WGS) entry which is preliminary data.</text>
</comment>
<organism evidence="21 22">
    <name type="scientific">Penaeus vannamei</name>
    <name type="common">Whiteleg shrimp</name>
    <name type="synonym">Litopenaeus vannamei</name>
    <dbReference type="NCBI Taxonomy" id="6689"/>
    <lineage>
        <taxon>Eukaryota</taxon>
        <taxon>Metazoa</taxon>
        <taxon>Ecdysozoa</taxon>
        <taxon>Arthropoda</taxon>
        <taxon>Crustacea</taxon>
        <taxon>Multicrustacea</taxon>
        <taxon>Malacostraca</taxon>
        <taxon>Eumalacostraca</taxon>
        <taxon>Eucarida</taxon>
        <taxon>Decapoda</taxon>
        <taxon>Dendrobranchiata</taxon>
        <taxon>Penaeoidea</taxon>
        <taxon>Penaeidae</taxon>
        <taxon>Penaeus</taxon>
    </lineage>
</organism>
<dbReference type="EMBL" id="QCYY01003089">
    <property type="protein sequence ID" value="ROT65399.1"/>
    <property type="molecule type" value="Genomic_DNA"/>
</dbReference>
<evidence type="ECO:0000256" key="1">
    <source>
        <dbReference type="ARBA" id="ARBA00004371"/>
    </source>
</evidence>
<evidence type="ECO:0000256" key="18">
    <source>
        <dbReference type="SAM" id="SignalP"/>
    </source>
</evidence>
<evidence type="ECO:0000256" key="12">
    <source>
        <dbReference type="ARBA" id="ARBA00023157"/>
    </source>
</evidence>
<evidence type="ECO:0000256" key="13">
    <source>
        <dbReference type="ARBA" id="ARBA00023180"/>
    </source>
</evidence>
<evidence type="ECO:0000259" key="20">
    <source>
        <dbReference type="Pfam" id="PF15508"/>
    </source>
</evidence>
<dbReference type="GO" id="GO:0005764">
    <property type="term" value="C:lysosome"/>
    <property type="evidence" value="ECO:0007669"/>
    <property type="project" value="UniProtKB-SubCell"/>
</dbReference>
<dbReference type="GO" id="GO:0006665">
    <property type="term" value="P:sphingolipid metabolic process"/>
    <property type="evidence" value="ECO:0007669"/>
    <property type="project" value="UniProtKB-KW"/>
</dbReference>
<dbReference type="GO" id="GO:0005576">
    <property type="term" value="C:extracellular region"/>
    <property type="evidence" value="ECO:0007669"/>
    <property type="project" value="UniProtKB-SubCell"/>
</dbReference>
<comment type="pathway">
    <text evidence="3">Lipid metabolism; sphingolipid metabolism.</text>
</comment>
<accession>A0A3R7SL38</accession>
<evidence type="ECO:0000259" key="19">
    <source>
        <dbReference type="Pfam" id="PF02275"/>
    </source>
</evidence>
<dbReference type="AlphaFoldDB" id="A0A3R7SL38"/>
<evidence type="ECO:0000256" key="10">
    <source>
        <dbReference type="ARBA" id="ARBA00022919"/>
    </source>
</evidence>
<keyword evidence="22" id="KW-1185">Reference proteome</keyword>
<feature type="signal peptide" evidence="18">
    <location>
        <begin position="1"/>
        <end position="17"/>
    </location>
</feature>
<dbReference type="EC" id="3.5.1.23" evidence="6"/>
<keyword evidence="13" id="KW-0325">Glycoprotein</keyword>
<feature type="chain" id="PRO_5018550463" description="Acid ceramidase" evidence="18">
    <location>
        <begin position="18"/>
        <end position="391"/>
    </location>
</feature>
<gene>
    <name evidence="21" type="ORF">C7M84_016632</name>
</gene>
<evidence type="ECO:0000256" key="15">
    <source>
        <dbReference type="ARBA" id="ARBA00040588"/>
    </source>
</evidence>
<keyword evidence="8 18" id="KW-0732">Signal</keyword>
<evidence type="ECO:0000313" key="22">
    <source>
        <dbReference type="Proteomes" id="UP000283509"/>
    </source>
</evidence>
<dbReference type="InterPro" id="IPR029130">
    <property type="entry name" value="Acid_ceramidase_N"/>
</dbReference>
<dbReference type="CDD" id="cd01903">
    <property type="entry name" value="Ntn_AC_NAAA"/>
    <property type="match status" value="1"/>
</dbReference>
<dbReference type="PANTHER" id="PTHR28583">
    <property type="entry name" value="ACID AMIDASE"/>
    <property type="match status" value="1"/>
</dbReference>
<evidence type="ECO:0000256" key="6">
    <source>
        <dbReference type="ARBA" id="ARBA00011891"/>
    </source>
</evidence>
<dbReference type="PANTHER" id="PTHR28583:SF1">
    <property type="entry name" value="ACID CERAMIDASE"/>
    <property type="match status" value="1"/>
</dbReference>
<keyword evidence="7" id="KW-0964">Secreted</keyword>
<dbReference type="InterPro" id="IPR016699">
    <property type="entry name" value="Acid_ceramidase-like"/>
</dbReference>
<evidence type="ECO:0000256" key="14">
    <source>
        <dbReference type="ARBA" id="ARBA00023228"/>
    </source>
</evidence>
<proteinExistence type="inferred from homology"/>
<evidence type="ECO:0000256" key="16">
    <source>
        <dbReference type="PIRNR" id="PIRNR017632"/>
    </source>
</evidence>
<keyword evidence="9 16" id="KW-0378">Hydrolase</keyword>
<name>A0A3R7SL38_PENVA</name>
<reference evidence="21 22" key="1">
    <citation type="submission" date="2018-04" db="EMBL/GenBank/DDBJ databases">
        <authorList>
            <person name="Zhang X."/>
            <person name="Yuan J."/>
            <person name="Li F."/>
            <person name="Xiang J."/>
        </authorList>
    </citation>
    <scope>NUCLEOTIDE SEQUENCE [LARGE SCALE GENOMIC DNA]</scope>
    <source>
        <tissue evidence="21">Muscle</tissue>
    </source>
</reference>
<dbReference type="GO" id="GO:0017064">
    <property type="term" value="F:fatty acid amide hydrolase activity"/>
    <property type="evidence" value="ECO:0007669"/>
    <property type="project" value="InterPro"/>
</dbReference>
<feature type="domain" description="Acid ceramidase N-terminal" evidence="20">
    <location>
        <begin position="40"/>
        <end position="96"/>
    </location>
</feature>
<evidence type="ECO:0000256" key="2">
    <source>
        <dbReference type="ARBA" id="ARBA00004613"/>
    </source>
</evidence>
<dbReference type="PIRSF" id="PIRSF017632">
    <property type="entry name" value="Acid_ceramidase-like"/>
    <property type="match status" value="1"/>
</dbReference>
<feature type="domain" description="Choloylglycine hydrolase/NAAA C-terminal" evidence="19">
    <location>
        <begin position="136"/>
        <end position="321"/>
    </location>
</feature>
<evidence type="ECO:0000256" key="5">
    <source>
        <dbReference type="ARBA" id="ARBA00005730"/>
    </source>
</evidence>
<evidence type="ECO:0000256" key="17">
    <source>
        <dbReference type="PIRSR" id="PIRSR017632-1"/>
    </source>
</evidence>
<keyword evidence="12" id="KW-1015">Disulfide bond</keyword>
<reference evidence="21 22" key="2">
    <citation type="submission" date="2019-01" db="EMBL/GenBank/DDBJ databases">
        <title>The decoding of complex shrimp genome reveals the adaptation for benthos swimmer, frequently molting mechanism and breeding impact on genome.</title>
        <authorList>
            <person name="Sun Y."/>
            <person name="Gao Y."/>
            <person name="Yu Y."/>
        </authorList>
    </citation>
    <scope>NUCLEOTIDE SEQUENCE [LARGE SCALE GENOMIC DNA]</scope>
    <source>
        <tissue evidence="21">Muscle</tissue>
    </source>
</reference>
<sequence length="391" mass="45036">MKIIVLLCLSTISFVNSKPSNNLPFHSCETQAYPPKQSDAVPRFTIDLDLPPRERWAELMAKKGHQVVGLIDDVKTLMLSLLGDKIFYFIYDNLPKVAASLPHPYNEEIIGISKVAGLPLPETTLYNIFYEVFSFCTSVIVEDNTGRLYHGRNLDFGLLMGWDTKNHTWRVSELLKPLVVHLEWKKGGKTVYESINYAGYVGVLTAVKKEKFTFSLDERFVLNGGYMGFLEWILFKDYSQKWVSFLTREVMEEAQNYEEAKKMFSHSRLIAPAYFILGGSKPREGTIITRWRDNFHTDDLFSKKSGSGTWYLVETNYDQWKSPPFYDDRRTPAVTCLDKSGQKNASLALIYNVLSTKPVFNKLTTYTSLMDVQEGYIGAWLRYCEDPCWPW</sequence>
<keyword evidence="11 16" id="KW-0443">Lipid metabolism</keyword>
<feature type="active site" description="Nucleophile" evidence="17">
    <location>
        <position position="136"/>
    </location>
</feature>
<evidence type="ECO:0000256" key="8">
    <source>
        <dbReference type="ARBA" id="ARBA00022729"/>
    </source>
</evidence>
<protein>
    <recommendedName>
        <fullName evidence="15">Acid ceramidase</fullName>
        <ecNumber evidence="6">3.5.1.23</ecNumber>
    </recommendedName>
</protein>
<dbReference type="Pfam" id="PF15508">
    <property type="entry name" value="NAAA-beta"/>
    <property type="match status" value="1"/>
</dbReference>
<dbReference type="InterPro" id="IPR029132">
    <property type="entry name" value="CBAH/NAAA_C"/>
</dbReference>
<dbReference type="Pfam" id="PF02275">
    <property type="entry name" value="CBAH"/>
    <property type="match status" value="1"/>
</dbReference>
<evidence type="ECO:0000256" key="9">
    <source>
        <dbReference type="ARBA" id="ARBA00022801"/>
    </source>
</evidence>
<evidence type="ECO:0000256" key="4">
    <source>
        <dbReference type="ARBA" id="ARBA00004991"/>
    </source>
</evidence>
<evidence type="ECO:0000256" key="7">
    <source>
        <dbReference type="ARBA" id="ARBA00022525"/>
    </source>
</evidence>
<evidence type="ECO:0000256" key="11">
    <source>
        <dbReference type="ARBA" id="ARBA00023098"/>
    </source>
</evidence>